<keyword evidence="3" id="KW-0648">Protein biosynthesis</keyword>
<comment type="similarity">
    <text evidence="1">Belongs to the IF-3 family.</text>
</comment>
<sequence length="241" mass="27990">MLRRFLTNQLIISTRFVSQYYSKKKILVPSRLGVTPGNQHLEVNLFDDENKQLLGRMSLIEAQKLAKYRDLILVLFDESHDPPDVRLMTGKNLAQIRDETRVNKKRELSNDKITDFILRLRPNIAEKDLLTKLAQAKNAYSKGCSIRFSLDFGRAIDEKETEKLTERADEQKEFLARLKPYLEEFPKVHTNSKSTRSIILIVPSKFLIEKSTKKQEEKNEESESIDDKSSISSQHNHKKSI</sequence>
<evidence type="ECO:0000256" key="2">
    <source>
        <dbReference type="ARBA" id="ARBA00022540"/>
    </source>
</evidence>
<dbReference type="Gene3D" id="3.30.110.10">
    <property type="entry name" value="Translation initiation factor 3 (IF-3), C-terminal domain"/>
    <property type="match status" value="1"/>
</dbReference>
<dbReference type="AlphaFoldDB" id="A0A814MG74"/>
<dbReference type="InterPro" id="IPR001288">
    <property type="entry name" value="Translation_initiation_fac_3"/>
</dbReference>
<evidence type="ECO:0000313" key="6">
    <source>
        <dbReference type="EMBL" id="CAF1076094.1"/>
    </source>
</evidence>
<gene>
    <name evidence="7" type="ORF">JXQ802_LOCUS35177</name>
    <name evidence="6" type="ORF">PYM288_LOCUS18421</name>
</gene>
<dbReference type="GO" id="GO:0003743">
    <property type="term" value="F:translation initiation factor activity"/>
    <property type="evidence" value="ECO:0007669"/>
    <property type="project" value="UniProtKB-KW"/>
</dbReference>
<feature type="domain" description="Translation initiation factor 3 N-terminal" evidence="5">
    <location>
        <begin position="42"/>
        <end position="93"/>
    </location>
</feature>
<evidence type="ECO:0000259" key="5">
    <source>
        <dbReference type="Pfam" id="PF05198"/>
    </source>
</evidence>
<evidence type="ECO:0000256" key="4">
    <source>
        <dbReference type="SAM" id="MobiDB-lite"/>
    </source>
</evidence>
<dbReference type="Pfam" id="PF05198">
    <property type="entry name" value="IF3_N"/>
    <property type="match status" value="1"/>
</dbReference>
<dbReference type="Gene3D" id="3.10.20.80">
    <property type="entry name" value="Translation initiation factor 3 (IF-3), N-terminal domain"/>
    <property type="match status" value="1"/>
</dbReference>
<evidence type="ECO:0000256" key="1">
    <source>
        <dbReference type="ARBA" id="ARBA00005439"/>
    </source>
</evidence>
<accession>A0A814MG74</accession>
<reference evidence="6" key="1">
    <citation type="submission" date="2021-02" db="EMBL/GenBank/DDBJ databases">
        <authorList>
            <person name="Nowell W R."/>
        </authorList>
    </citation>
    <scope>NUCLEOTIDE SEQUENCE</scope>
</reference>
<dbReference type="EMBL" id="CAJNOL010001717">
    <property type="protein sequence ID" value="CAF1409212.1"/>
    <property type="molecule type" value="Genomic_DNA"/>
</dbReference>
<dbReference type="SUPFAM" id="SSF54364">
    <property type="entry name" value="Translation initiation factor IF3, N-terminal domain"/>
    <property type="match status" value="1"/>
</dbReference>
<dbReference type="GO" id="GO:0032790">
    <property type="term" value="P:ribosome disassembly"/>
    <property type="evidence" value="ECO:0007669"/>
    <property type="project" value="TreeGrafter"/>
</dbReference>
<dbReference type="InterPro" id="IPR019814">
    <property type="entry name" value="Translation_initiation_fac_3_N"/>
</dbReference>
<dbReference type="GO" id="GO:0043022">
    <property type="term" value="F:ribosome binding"/>
    <property type="evidence" value="ECO:0007669"/>
    <property type="project" value="TreeGrafter"/>
</dbReference>
<evidence type="ECO:0000256" key="3">
    <source>
        <dbReference type="ARBA" id="ARBA00022917"/>
    </source>
</evidence>
<evidence type="ECO:0000313" key="7">
    <source>
        <dbReference type="EMBL" id="CAF1409212.1"/>
    </source>
</evidence>
<name>A0A814MG74_9BILA</name>
<keyword evidence="2" id="KW-0396">Initiation factor</keyword>
<dbReference type="InterPro" id="IPR036787">
    <property type="entry name" value="T_IF-3_N_sf"/>
</dbReference>
<evidence type="ECO:0000313" key="8">
    <source>
        <dbReference type="Proteomes" id="UP000663854"/>
    </source>
</evidence>
<organism evidence="6 8">
    <name type="scientific">Rotaria sordida</name>
    <dbReference type="NCBI Taxonomy" id="392033"/>
    <lineage>
        <taxon>Eukaryota</taxon>
        <taxon>Metazoa</taxon>
        <taxon>Spiralia</taxon>
        <taxon>Gnathifera</taxon>
        <taxon>Rotifera</taxon>
        <taxon>Eurotatoria</taxon>
        <taxon>Bdelloidea</taxon>
        <taxon>Philodinida</taxon>
        <taxon>Philodinidae</taxon>
        <taxon>Rotaria</taxon>
    </lineage>
</organism>
<proteinExistence type="inferred from homology"/>
<dbReference type="Proteomes" id="UP000663870">
    <property type="component" value="Unassembled WGS sequence"/>
</dbReference>
<dbReference type="PANTHER" id="PTHR10938">
    <property type="entry name" value="TRANSLATION INITIATION FACTOR IF-3"/>
    <property type="match status" value="1"/>
</dbReference>
<comment type="caution">
    <text evidence="6">The sequence shown here is derived from an EMBL/GenBank/DDBJ whole genome shotgun (WGS) entry which is preliminary data.</text>
</comment>
<feature type="region of interest" description="Disordered" evidence="4">
    <location>
        <begin position="212"/>
        <end position="241"/>
    </location>
</feature>
<dbReference type="PANTHER" id="PTHR10938:SF0">
    <property type="entry name" value="TRANSLATION INITIATION FACTOR IF-3, MITOCHONDRIAL"/>
    <property type="match status" value="1"/>
</dbReference>
<keyword evidence="9" id="KW-1185">Reference proteome</keyword>
<dbReference type="EMBL" id="CAJNOH010000565">
    <property type="protein sequence ID" value="CAF1076094.1"/>
    <property type="molecule type" value="Genomic_DNA"/>
</dbReference>
<dbReference type="Proteomes" id="UP000663854">
    <property type="component" value="Unassembled WGS sequence"/>
</dbReference>
<protein>
    <recommendedName>
        <fullName evidence="5">Translation initiation factor 3 N-terminal domain-containing protein</fullName>
    </recommendedName>
</protein>
<dbReference type="InterPro" id="IPR036788">
    <property type="entry name" value="T_IF-3_C_sf"/>
</dbReference>
<evidence type="ECO:0000313" key="9">
    <source>
        <dbReference type="Proteomes" id="UP000663870"/>
    </source>
</evidence>